<proteinExistence type="predicted"/>
<dbReference type="Proteomes" id="UP000006868">
    <property type="component" value="Chromosome"/>
</dbReference>
<dbReference type="STRING" id="1406.LK13_03325"/>
<sequence>MSDYSIMSAGLADFRPGSVQAYKAKVGLCVVTHKNRSNNQVPLHKMKYKIEQGKIKRESRRLAVAGLLESDLKKEGMP</sequence>
<evidence type="ECO:0000313" key="2">
    <source>
        <dbReference type="Proteomes" id="UP000006868"/>
    </source>
</evidence>
<dbReference type="EMBL" id="CP002213">
    <property type="protein sequence ID" value="AKA44272.1"/>
    <property type="molecule type" value="Genomic_DNA"/>
</dbReference>
<dbReference type="OrthoDB" id="2647895at2"/>
<gene>
    <name evidence="1" type="ORF">PPSC2_15675</name>
</gene>
<accession>A0A0D5ZCK0</accession>
<name>A0A0D5ZCK0_PAEPS</name>
<dbReference type="KEGG" id="ppm:PPSC2_15675"/>
<reference evidence="1 2" key="1">
    <citation type="journal article" date="2011" name="J. Bacteriol.">
        <title>Complete genome sequence of Paenibacillus polymyxa SC2, a strain of plant growth-promoting Rhizobacterium with broad-spectrum antimicrobial activity.</title>
        <authorList>
            <person name="Ma M."/>
            <person name="Wang C."/>
            <person name="Ding Y."/>
            <person name="Li L."/>
            <person name="Shen D."/>
            <person name="Jiang X."/>
            <person name="Guan D."/>
            <person name="Cao F."/>
            <person name="Chen H."/>
            <person name="Feng R."/>
            <person name="Wang X."/>
            <person name="Ge Y."/>
            <person name="Yao L."/>
            <person name="Bing X."/>
            <person name="Yang X."/>
            <person name="Li J."/>
            <person name="Du B."/>
        </authorList>
    </citation>
    <scope>NUCLEOTIDE SEQUENCE [LARGE SCALE GENOMIC DNA]</scope>
    <source>
        <strain evidence="1 2">SC2</strain>
    </source>
</reference>
<dbReference type="HOGENOM" id="CLU_2618740_0_0_9"/>
<organism evidence="1 2">
    <name type="scientific">Paenibacillus polymyxa (strain SC2)</name>
    <name type="common">Bacillus polymyxa</name>
    <dbReference type="NCBI Taxonomy" id="886882"/>
    <lineage>
        <taxon>Bacteria</taxon>
        <taxon>Bacillati</taxon>
        <taxon>Bacillota</taxon>
        <taxon>Bacilli</taxon>
        <taxon>Bacillales</taxon>
        <taxon>Paenibacillaceae</taxon>
        <taxon>Paenibacillus</taxon>
    </lineage>
</organism>
<dbReference type="PATRIC" id="fig|886882.15.peg.3347"/>
<protein>
    <submittedName>
        <fullName evidence="1">Uncharacterized protein</fullName>
    </submittedName>
</protein>
<evidence type="ECO:0000313" key="1">
    <source>
        <dbReference type="EMBL" id="AKA44272.1"/>
    </source>
</evidence>
<dbReference type="AlphaFoldDB" id="A0A0D5ZCK0"/>